<name>A0A174YU44_9FIRM</name>
<dbReference type="Proteomes" id="UP000285844">
    <property type="component" value="Unassembled WGS sequence"/>
</dbReference>
<evidence type="ECO:0000313" key="4">
    <source>
        <dbReference type="EMBL" id="RHL68657.1"/>
    </source>
</evidence>
<evidence type="ECO:0000313" key="3">
    <source>
        <dbReference type="EMBL" id="RHC14808.1"/>
    </source>
</evidence>
<dbReference type="RefSeq" id="WP_055216130.1">
    <property type="nucleotide sequence ID" value="NZ_CZBU01000005.1"/>
</dbReference>
<sequence length="390" mass="44617">MKIFMYRYGSLCEPDVIDAFRRIGLEVDEETAEIYNKNLMPSQCSAIVAPRLTGNNYSFVFTINFFPWLSDICQITGLIYISLIVDSPVLELYSNALSNNVNRVFLFDRLLYNEFCRYNNGHIFHIPLATNLIRSNKVISSASKDKSSQYNSDISFIGSTYQEKCHFNNAVLSDYDKGFVDGIINSQIWVYGYNFIENILTDETAERLLSCIPSHYEFPPGSRTDVKALVAQYYLSVKVAEQERLRLLGMLSDSFQVNIYTGSDTSSMPHIHNCGFARSLDEMPLIFNCSKINLNITAKSIRSGLPLRIFDVLGAGGFLITNYQSELPEIFSIGKDLVAYESPEHLKELCTYYLWHEDERLEIAHNGYETIAKYHTYDIRLLQIIDKAFS</sequence>
<evidence type="ECO:0000313" key="6">
    <source>
        <dbReference type="Proteomes" id="UP000285201"/>
    </source>
</evidence>
<dbReference type="OrthoDB" id="7019976at2"/>
<dbReference type="Proteomes" id="UP000285201">
    <property type="component" value="Unassembled WGS sequence"/>
</dbReference>
<evidence type="ECO:0000313" key="7">
    <source>
        <dbReference type="Proteomes" id="UP000285844"/>
    </source>
</evidence>
<feature type="domain" description="Spore protein YkvP/CgeB glycosyl transferase-like" evidence="1">
    <location>
        <begin position="281"/>
        <end position="385"/>
    </location>
</feature>
<dbReference type="InterPro" id="IPR055259">
    <property type="entry name" value="YkvP/CgeB_Glyco_trans-like"/>
</dbReference>
<evidence type="ECO:0000313" key="2">
    <source>
        <dbReference type="EMBL" id="CUQ78645.1"/>
    </source>
</evidence>
<gene>
    <name evidence="4" type="ORF">DW007_07535</name>
    <name evidence="3" type="ORF">DW858_03035</name>
    <name evidence="2" type="ORF">ERS852490_02294</name>
</gene>
<reference evidence="2 5" key="1">
    <citation type="submission" date="2015-09" db="EMBL/GenBank/DDBJ databases">
        <authorList>
            <consortium name="Pathogen Informatics"/>
        </authorList>
    </citation>
    <scope>NUCLEOTIDE SEQUENCE [LARGE SCALE GENOMIC DNA]</scope>
    <source>
        <strain evidence="2 5">2789STDY5834875</strain>
    </source>
</reference>
<evidence type="ECO:0000313" key="5">
    <source>
        <dbReference type="Proteomes" id="UP000095621"/>
    </source>
</evidence>
<dbReference type="Pfam" id="PF13524">
    <property type="entry name" value="Glyco_trans_1_2"/>
    <property type="match status" value="1"/>
</dbReference>
<accession>A0A174YU44</accession>
<proteinExistence type="predicted"/>
<dbReference type="AlphaFoldDB" id="A0A174YU44"/>
<evidence type="ECO:0000259" key="1">
    <source>
        <dbReference type="Pfam" id="PF13524"/>
    </source>
</evidence>
<dbReference type="EMBL" id="QROY01000005">
    <property type="protein sequence ID" value="RHL68657.1"/>
    <property type="molecule type" value="Genomic_DNA"/>
</dbReference>
<organism evidence="2 5">
    <name type="scientific">Lachnospira eligens</name>
    <dbReference type="NCBI Taxonomy" id="39485"/>
    <lineage>
        <taxon>Bacteria</taxon>
        <taxon>Bacillati</taxon>
        <taxon>Bacillota</taxon>
        <taxon>Clostridia</taxon>
        <taxon>Lachnospirales</taxon>
        <taxon>Lachnospiraceae</taxon>
        <taxon>Lachnospira</taxon>
    </lineage>
</organism>
<dbReference type="Proteomes" id="UP000095621">
    <property type="component" value="Unassembled WGS sequence"/>
</dbReference>
<reference evidence="6 7" key="2">
    <citation type="submission" date="2018-08" db="EMBL/GenBank/DDBJ databases">
        <title>A genome reference for cultivated species of the human gut microbiota.</title>
        <authorList>
            <person name="Zou Y."/>
            <person name="Xue W."/>
            <person name="Luo G."/>
        </authorList>
    </citation>
    <scope>NUCLEOTIDE SEQUENCE [LARGE SCALE GENOMIC DNA]</scope>
    <source>
        <strain evidence="4 6">AF36-7BH</strain>
        <strain evidence="3 7">AM37-3BH</strain>
    </source>
</reference>
<dbReference type="EMBL" id="CZBU01000005">
    <property type="protein sequence ID" value="CUQ78645.1"/>
    <property type="molecule type" value="Genomic_DNA"/>
</dbReference>
<dbReference type="EMBL" id="QSHM01000002">
    <property type="protein sequence ID" value="RHC14808.1"/>
    <property type="molecule type" value="Genomic_DNA"/>
</dbReference>
<protein>
    <submittedName>
        <fullName evidence="3">Spore maturation protein CgeB</fullName>
    </submittedName>
</protein>